<dbReference type="OrthoDB" id="9802994at2"/>
<dbReference type="AlphaFoldDB" id="A0A420XII6"/>
<dbReference type="InterPro" id="IPR013046">
    <property type="entry name" value="GpV/Gp45"/>
</dbReference>
<dbReference type="InterPro" id="IPR014462">
    <property type="entry name" value="Phage_Mu_Gp45"/>
</dbReference>
<dbReference type="EMBL" id="RBJC01000004">
    <property type="protein sequence ID" value="RKR77184.1"/>
    <property type="molecule type" value="Genomic_DNA"/>
</dbReference>
<keyword evidence="4" id="KW-1185">Reference proteome</keyword>
<dbReference type="InterPro" id="IPR053861">
    <property type="entry name" value="Phage_Mu_Gp45_N"/>
</dbReference>
<proteinExistence type="predicted"/>
<dbReference type="GO" id="GO:0016772">
    <property type="term" value="F:transferase activity, transferring phosphorus-containing groups"/>
    <property type="evidence" value="ECO:0007669"/>
    <property type="project" value="InterPro"/>
</dbReference>
<reference evidence="3 4" key="1">
    <citation type="submission" date="2018-10" db="EMBL/GenBank/DDBJ databases">
        <title>Genomic Encyclopedia of Type Strains, Phase IV (KMG-IV): sequencing the most valuable type-strain genomes for metagenomic binning, comparative biology and taxonomic classification.</title>
        <authorList>
            <person name="Goeker M."/>
        </authorList>
    </citation>
    <scope>NUCLEOTIDE SEQUENCE [LARGE SCALE GENOMIC DNA]</scope>
    <source>
        <strain evidence="3 4">DSM 23800</strain>
    </source>
</reference>
<dbReference type="Pfam" id="PF06890">
    <property type="entry name" value="Phage_Mu_Gp45"/>
    <property type="match status" value="1"/>
</dbReference>
<evidence type="ECO:0000313" key="4">
    <source>
        <dbReference type="Proteomes" id="UP000280099"/>
    </source>
</evidence>
<dbReference type="InterPro" id="IPR036637">
    <property type="entry name" value="Phosphohistidine_dom_sf"/>
</dbReference>
<evidence type="ECO:0000313" key="3">
    <source>
        <dbReference type="EMBL" id="RKR77184.1"/>
    </source>
</evidence>
<accession>A0A420XII6</accession>
<evidence type="ECO:0000259" key="2">
    <source>
        <dbReference type="Pfam" id="PF06890"/>
    </source>
</evidence>
<name>A0A420XII6_9PAST</name>
<dbReference type="SUPFAM" id="SSF52009">
    <property type="entry name" value="Phosphohistidine domain"/>
    <property type="match status" value="1"/>
</dbReference>
<feature type="region of interest" description="Disordered" evidence="1">
    <location>
        <begin position="171"/>
        <end position="219"/>
    </location>
</feature>
<dbReference type="NCBIfam" id="TIGR01644">
    <property type="entry name" value="phage_P2_V"/>
    <property type="match status" value="1"/>
</dbReference>
<feature type="domain" description="Bacteriophage Mu Gp45 N-terminal" evidence="2">
    <location>
        <begin position="24"/>
        <end position="90"/>
    </location>
</feature>
<feature type="compositionally biased region" description="Polar residues" evidence="1">
    <location>
        <begin position="175"/>
        <end position="192"/>
    </location>
</feature>
<dbReference type="Proteomes" id="UP000280099">
    <property type="component" value="Unassembled WGS sequence"/>
</dbReference>
<organism evidence="3 4">
    <name type="scientific">Otariodibacter oris</name>
    <dbReference type="NCBI Taxonomy" id="1032623"/>
    <lineage>
        <taxon>Bacteria</taxon>
        <taxon>Pseudomonadati</taxon>
        <taxon>Pseudomonadota</taxon>
        <taxon>Gammaproteobacteria</taxon>
        <taxon>Pasteurellales</taxon>
        <taxon>Pasteurellaceae</taxon>
        <taxon>Otariodibacter</taxon>
    </lineage>
</organism>
<protein>
    <submittedName>
        <fullName evidence="3">Phage baseplate assembly protein V</fullName>
    </submittedName>
</protein>
<evidence type="ECO:0000256" key="1">
    <source>
        <dbReference type="SAM" id="MobiDB-lite"/>
    </source>
</evidence>
<comment type="caution">
    <text evidence="3">The sequence shown here is derived from an EMBL/GenBank/DDBJ whole genome shotgun (WGS) entry which is preliminary data.</text>
</comment>
<sequence length="219" mass="23269">MRKLTQQLKQIGKSATDALRLAFRGSLKVTKTQSAIQFSQATGLSGEVLQDIELMQHFGFTSVPPENTEAVILPMGGETTHSVVIATEHGSFRVKGLKNGEVAVYDKSGSTIILKEGRVIEVDCDTFKVNCKNYEVTALSQAKFFTPTLETSQVFTAQGQINGNSGMAVQGGNGASFSGPVQQKDGSFSTTGDVKAGSVSLKTHKHNEQGDGKPTSSPL</sequence>
<dbReference type="RefSeq" id="WP_121121668.1">
    <property type="nucleotide sequence ID" value="NZ_CP016604.1"/>
</dbReference>
<dbReference type="Gene3D" id="3.50.30.10">
    <property type="entry name" value="Phosphohistidine domain"/>
    <property type="match status" value="1"/>
</dbReference>
<gene>
    <name evidence="3" type="ORF">DES31_0509</name>
</gene>
<dbReference type="PIRSF" id="PIRSF012337">
    <property type="entry name" value="gp45"/>
    <property type="match status" value="1"/>
</dbReference>